<dbReference type="GO" id="GO:0016020">
    <property type="term" value="C:membrane"/>
    <property type="evidence" value="ECO:0007669"/>
    <property type="project" value="UniProtKB-SubCell"/>
</dbReference>
<evidence type="ECO:0000259" key="9">
    <source>
        <dbReference type="PROSITE" id="PS52015"/>
    </source>
</evidence>
<dbReference type="PROSITE" id="PS52015">
    <property type="entry name" value="TONB_CTD"/>
    <property type="match status" value="1"/>
</dbReference>
<proteinExistence type="inferred from homology"/>
<dbReference type="InterPro" id="IPR037682">
    <property type="entry name" value="TonB_C"/>
</dbReference>
<protein>
    <submittedName>
        <fullName evidence="10">TonB family protein</fullName>
    </submittedName>
</protein>
<keyword evidence="5" id="KW-0732">Signal</keyword>
<evidence type="ECO:0000256" key="6">
    <source>
        <dbReference type="ARBA" id="ARBA00022989"/>
    </source>
</evidence>
<dbReference type="GO" id="GO:1904680">
    <property type="term" value="F:peptide transmembrane transporter activity"/>
    <property type="evidence" value="ECO:0007669"/>
    <property type="project" value="TreeGrafter"/>
</dbReference>
<keyword evidence="4" id="KW-0812">Transmembrane</keyword>
<dbReference type="GO" id="GO:0015833">
    <property type="term" value="P:peptide transport"/>
    <property type="evidence" value="ECO:0007669"/>
    <property type="project" value="TreeGrafter"/>
</dbReference>
<organism evidence="10">
    <name type="scientific">candidate division WOR-3 bacterium</name>
    <dbReference type="NCBI Taxonomy" id="2052148"/>
    <lineage>
        <taxon>Bacteria</taxon>
        <taxon>Bacteria division WOR-3</taxon>
    </lineage>
</organism>
<dbReference type="InterPro" id="IPR003538">
    <property type="entry name" value="TonB"/>
</dbReference>
<feature type="region of interest" description="Disordered" evidence="8">
    <location>
        <begin position="533"/>
        <end position="552"/>
    </location>
</feature>
<sequence>MKVLKNIMIFFTGILFLLCVRIERRPVPGSEKGGILRVGMVKEPQNLNPIFPPLLEPNPFYDLIFQPLFRIEKGKVIPCLAESWEFSEDLKSITFYLRKNVKWHDGEEFTSEDVIFTYNLIIDPEINSPLRSQFRFITRATPLGKYAVKFDFSKIYLYELFDCNFYPLPSHLLKDKKEISKFSENPVGIGPYKLKRWIKGNLIELEANESYFLFIPPIKTIYFKFYPSPEIVSLAYEQGRVDIALDLTPREINYLKEKNKNFKTSPGNRVFFIGFNLQKFPYNDINFRKAINLLINKSEIISKVMEGYAEITFSPIPSNHWAYDSTLSDAKVDLSGAKRILESIGFKNTDRDPYLELLGKDFTLEIITEDEPEKIKIAESIKKYVEDVGIACEVNALSGLDFVKRLRERNFSIYLFSWTCEEKIDFTPLWHSQYGIFNFTGFKNEELDKAIENSILTINQIESKRNFRLAQRILNENLPAIFLFTNKNLIAYSERVKGLDAYLDFPIQNLDVVYIPKEIQEVRVEFEIEETKEVKKEEAPLPPPPPKEAVPPVRAEEILRAELVKREAPPPPPPPEVKEETPPPAPEVKEEVPPPKPEEPRIVAEAKILKGVQPEYPEIAKKLGLKGMVIVRVLVDKNGKVIDARILKSSNYPILDEAALNASKEFIFEPVKDEEGKPVEFFTTIPFRF</sequence>
<dbReference type="SUPFAM" id="SSF74653">
    <property type="entry name" value="TolA/TonB C-terminal domain"/>
    <property type="match status" value="1"/>
</dbReference>
<evidence type="ECO:0000256" key="5">
    <source>
        <dbReference type="ARBA" id="ARBA00022729"/>
    </source>
</evidence>
<dbReference type="InterPro" id="IPR023765">
    <property type="entry name" value="SBP_5_CS"/>
</dbReference>
<dbReference type="Gene3D" id="3.30.1150.10">
    <property type="match status" value="1"/>
</dbReference>
<evidence type="ECO:0000256" key="3">
    <source>
        <dbReference type="ARBA" id="ARBA00022448"/>
    </source>
</evidence>
<feature type="compositionally biased region" description="Basic and acidic residues" evidence="8">
    <location>
        <begin position="576"/>
        <end position="599"/>
    </location>
</feature>
<dbReference type="Pfam" id="PF00496">
    <property type="entry name" value="SBP_bac_5"/>
    <property type="match status" value="1"/>
</dbReference>
<reference evidence="10" key="1">
    <citation type="journal article" date="2020" name="mSystems">
        <title>Genome- and Community-Level Interaction Insights into Carbon Utilization and Element Cycling Functions of Hydrothermarchaeota in Hydrothermal Sediment.</title>
        <authorList>
            <person name="Zhou Z."/>
            <person name="Liu Y."/>
            <person name="Xu W."/>
            <person name="Pan J."/>
            <person name="Luo Z.H."/>
            <person name="Li M."/>
        </authorList>
    </citation>
    <scope>NUCLEOTIDE SEQUENCE [LARGE SCALE GENOMIC DNA]</scope>
    <source>
        <strain evidence="10">SpSt-695</strain>
    </source>
</reference>
<dbReference type="GO" id="GO:0031992">
    <property type="term" value="F:energy transducer activity"/>
    <property type="evidence" value="ECO:0007669"/>
    <property type="project" value="InterPro"/>
</dbReference>
<dbReference type="PROSITE" id="PS01040">
    <property type="entry name" value="SBP_BACTERIAL_5"/>
    <property type="match status" value="1"/>
</dbReference>
<keyword evidence="6" id="KW-1133">Transmembrane helix</keyword>
<evidence type="ECO:0000313" key="10">
    <source>
        <dbReference type="EMBL" id="HGK53951.1"/>
    </source>
</evidence>
<dbReference type="Pfam" id="PF03544">
    <property type="entry name" value="TonB_C"/>
    <property type="match status" value="1"/>
</dbReference>
<dbReference type="GO" id="GO:0015891">
    <property type="term" value="P:siderophore transport"/>
    <property type="evidence" value="ECO:0007669"/>
    <property type="project" value="InterPro"/>
</dbReference>
<dbReference type="NCBIfam" id="TIGR01352">
    <property type="entry name" value="tonB_Cterm"/>
    <property type="match status" value="1"/>
</dbReference>
<dbReference type="InterPro" id="IPR006260">
    <property type="entry name" value="TonB/TolA_C"/>
</dbReference>
<feature type="compositionally biased region" description="Pro residues" evidence="8">
    <location>
        <begin position="540"/>
        <end position="549"/>
    </location>
</feature>
<dbReference type="EMBL" id="DTDP01000129">
    <property type="protein sequence ID" value="HGK53951.1"/>
    <property type="molecule type" value="Genomic_DNA"/>
</dbReference>
<comment type="caution">
    <text evidence="10">The sequence shown here is derived from an EMBL/GenBank/DDBJ whole genome shotgun (WGS) entry which is preliminary data.</text>
</comment>
<name>A0A7V3ZTI9_UNCW3</name>
<comment type="subcellular location">
    <subcellularLocation>
        <location evidence="1">Membrane</location>
        <topology evidence="1">Single-pass membrane protein</topology>
    </subcellularLocation>
</comment>
<feature type="region of interest" description="Disordered" evidence="8">
    <location>
        <begin position="565"/>
        <end position="599"/>
    </location>
</feature>
<dbReference type="AlphaFoldDB" id="A0A7V3ZTI9"/>
<evidence type="ECO:0000256" key="2">
    <source>
        <dbReference type="ARBA" id="ARBA00005695"/>
    </source>
</evidence>
<dbReference type="PRINTS" id="PR01374">
    <property type="entry name" value="TONBPROTEIN"/>
</dbReference>
<dbReference type="GO" id="GO:0030288">
    <property type="term" value="C:outer membrane-bounded periplasmic space"/>
    <property type="evidence" value="ECO:0007669"/>
    <property type="project" value="InterPro"/>
</dbReference>
<evidence type="ECO:0000256" key="4">
    <source>
        <dbReference type="ARBA" id="ARBA00022692"/>
    </source>
</evidence>
<dbReference type="Gene3D" id="3.10.105.10">
    <property type="entry name" value="Dipeptide-binding Protein, Domain 3"/>
    <property type="match status" value="1"/>
</dbReference>
<dbReference type="PANTHER" id="PTHR30290">
    <property type="entry name" value="PERIPLASMIC BINDING COMPONENT OF ABC TRANSPORTER"/>
    <property type="match status" value="1"/>
</dbReference>
<keyword evidence="7" id="KW-0472">Membrane</keyword>
<dbReference type="InterPro" id="IPR000914">
    <property type="entry name" value="SBP_5_dom"/>
</dbReference>
<dbReference type="PANTHER" id="PTHR30290:SF9">
    <property type="entry name" value="OLIGOPEPTIDE-BINDING PROTEIN APPA"/>
    <property type="match status" value="1"/>
</dbReference>
<feature type="domain" description="TonB C-terminal" evidence="9">
    <location>
        <begin position="601"/>
        <end position="689"/>
    </location>
</feature>
<dbReference type="Gene3D" id="3.40.190.10">
    <property type="entry name" value="Periplasmic binding protein-like II"/>
    <property type="match status" value="1"/>
</dbReference>
<dbReference type="Gene3D" id="3.90.76.10">
    <property type="entry name" value="Dipeptide-binding Protein, Domain 1"/>
    <property type="match status" value="1"/>
</dbReference>
<gene>
    <name evidence="10" type="ORF">ENU72_02885</name>
</gene>
<dbReference type="SUPFAM" id="SSF53850">
    <property type="entry name" value="Periplasmic binding protein-like II"/>
    <property type="match status" value="1"/>
</dbReference>
<evidence type="ECO:0000256" key="7">
    <source>
        <dbReference type="ARBA" id="ARBA00023136"/>
    </source>
</evidence>
<evidence type="ECO:0000256" key="8">
    <source>
        <dbReference type="SAM" id="MobiDB-lite"/>
    </source>
</evidence>
<dbReference type="InterPro" id="IPR039424">
    <property type="entry name" value="SBP_5"/>
</dbReference>
<accession>A0A7V3ZTI9</accession>
<keyword evidence="3" id="KW-0813">Transport</keyword>
<comment type="similarity">
    <text evidence="2">Belongs to the bacterial solute-binding protein 5 family.</text>
</comment>
<evidence type="ECO:0000256" key="1">
    <source>
        <dbReference type="ARBA" id="ARBA00004167"/>
    </source>
</evidence>